<name>A0ABQ3VKG9_9CHLR</name>
<feature type="compositionally biased region" description="Basic and acidic residues" evidence="1">
    <location>
        <begin position="10"/>
        <end position="20"/>
    </location>
</feature>
<comment type="caution">
    <text evidence="3">The sequence shown here is derived from an EMBL/GenBank/DDBJ whole genome shotgun (WGS) entry which is preliminary data.</text>
</comment>
<reference evidence="3 4" key="1">
    <citation type="journal article" date="2021" name="Int. J. Syst. Evol. Microbiol.">
        <title>Reticulibacter mediterranei gen. nov., sp. nov., within the new family Reticulibacteraceae fam. nov., and Ktedonospora formicarum gen. nov., sp. nov., Ktedonobacter robiniae sp. nov., Dictyobacter formicarum sp. nov. and Dictyobacter arantiisoli sp. nov., belonging to the class Ktedonobacteria.</title>
        <authorList>
            <person name="Yabe S."/>
            <person name="Zheng Y."/>
            <person name="Wang C.M."/>
            <person name="Sakai Y."/>
            <person name="Abe K."/>
            <person name="Yokota A."/>
            <person name="Donadio S."/>
            <person name="Cavaletti L."/>
            <person name="Monciardini P."/>
        </authorList>
    </citation>
    <scope>NUCLEOTIDE SEQUENCE [LARGE SCALE GENOMIC DNA]</scope>
    <source>
        <strain evidence="3 4">SOSP1-9</strain>
    </source>
</reference>
<feature type="compositionally biased region" description="Polar residues" evidence="1">
    <location>
        <begin position="23"/>
        <end position="33"/>
    </location>
</feature>
<dbReference type="Proteomes" id="UP000635565">
    <property type="component" value="Unassembled WGS sequence"/>
</dbReference>
<evidence type="ECO:0000256" key="2">
    <source>
        <dbReference type="SAM" id="Phobius"/>
    </source>
</evidence>
<dbReference type="EMBL" id="BNJJ01000013">
    <property type="protein sequence ID" value="GHO86712.1"/>
    <property type="molecule type" value="Genomic_DNA"/>
</dbReference>
<feature type="transmembrane region" description="Helical" evidence="2">
    <location>
        <begin position="122"/>
        <end position="140"/>
    </location>
</feature>
<organism evidence="3 4">
    <name type="scientific">Dictyobacter formicarum</name>
    <dbReference type="NCBI Taxonomy" id="2778368"/>
    <lineage>
        <taxon>Bacteria</taxon>
        <taxon>Bacillati</taxon>
        <taxon>Chloroflexota</taxon>
        <taxon>Ktedonobacteria</taxon>
        <taxon>Ktedonobacterales</taxon>
        <taxon>Dictyobacteraceae</taxon>
        <taxon>Dictyobacter</taxon>
    </lineage>
</organism>
<gene>
    <name evidence="3" type="ORF">KSZ_47180</name>
</gene>
<proteinExistence type="predicted"/>
<feature type="transmembrane region" description="Helical" evidence="2">
    <location>
        <begin position="146"/>
        <end position="172"/>
    </location>
</feature>
<evidence type="ECO:0000313" key="3">
    <source>
        <dbReference type="EMBL" id="GHO86712.1"/>
    </source>
</evidence>
<accession>A0ABQ3VKG9</accession>
<dbReference type="RefSeq" id="WP_201364327.1">
    <property type="nucleotide sequence ID" value="NZ_BNJJ01000013.1"/>
</dbReference>
<keyword evidence="2" id="KW-0812">Transmembrane</keyword>
<feature type="region of interest" description="Disordered" evidence="1">
    <location>
        <begin position="1"/>
        <end position="46"/>
    </location>
</feature>
<protein>
    <submittedName>
        <fullName evidence="3">Uncharacterized protein</fullName>
    </submittedName>
</protein>
<keyword evidence="2" id="KW-0472">Membrane</keyword>
<sequence>MSQQEFMPESQREHASKQDNEEIYTQSYSQYRTSDMPKRDHPADFEATIPPYSYQARGEATAHTAYQQPRRSNDRPRQTFPRMRRIGDVFQQGYRFYRKQRQRFYASQQVQPAQQTASTPRWFVLLLLGLGFLCVLPILIKLFLLLFVALIALGFISLLLILSGLIIYHVYLKKYWRNSRWRWW</sequence>
<evidence type="ECO:0000256" key="1">
    <source>
        <dbReference type="SAM" id="MobiDB-lite"/>
    </source>
</evidence>
<keyword evidence="2" id="KW-1133">Transmembrane helix</keyword>
<evidence type="ECO:0000313" key="4">
    <source>
        <dbReference type="Proteomes" id="UP000635565"/>
    </source>
</evidence>
<keyword evidence="4" id="KW-1185">Reference proteome</keyword>
<feature type="compositionally biased region" description="Basic and acidic residues" evidence="1">
    <location>
        <begin position="35"/>
        <end position="44"/>
    </location>
</feature>